<dbReference type="Proteomes" id="UP000183997">
    <property type="component" value="Unassembled WGS sequence"/>
</dbReference>
<dbReference type="AlphaFoldDB" id="A0A1M6NL48"/>
<dbReference type="STRING" id="1121421.SAMN02745123_00189"/>
<dbReference type="EMBL" id="FRAR01000004">
    <property type="protein sequence ID" value="SHJ96284.1"/>
    <property type="molecule type" value="Genomic_DNA"/>
</dbReference>
<dbReference type="PROSITE" id="PS51186">
    <property type="entry name" value="GNAT"/>
    <property type="match status" value="1"/>
</dbReference>
<dbReference type="PANTHER" id="PTHR43792">
    <property type="entry name" value="GNAT FAMILY, PUTATIVE (AFU_ORTHOLOGUE AFUA_3G00765)-RELATED-RELATED"/>
    <property type="match status" value="1"/>
</dbReference>
<dbReference type="OrthoDB" id="9785602at2"/>
<evidence type="ECO:0000313" key="3">
    <source>
        <dbReference type="Proteomes" id="UP000183997"/>
    </source>
</evidence>
<dbReference type="RefSeq" id="WP_072910399.1">
    <property type="nucleotide sequence ID" value="NZ_FRAR01000004.1"/>
</dbReference>
<proteinExistence type="predicted"/>
<dbReference type="InterPro" id="IPR016181">
    <property type="entry name" value="Acyl_CoA_acyltransferase"/>
</dbReference>
<protein>
    <submittedName>
        <fullName evidence="2">Ribosomal-protein-alanine N-acetyltransferase</fullName>
    </submittedName>
</protein>
<sequence>MEELTYTPLDDSHANGLLSIWSDVDVIRFTNIKESCTLEEVKDKIRVLKDFDVFVVSNANGLIGIVGCPCIDKAKSRYGLFYQFCKSSWGQGYATAATKWLLRYMREKYGDITFFADVVVDNIASEKILKRFGFKFISQEDSFERNGIKMKIHNYKL</sequence>
<keyword evidence="2" id="KW-0808">Transferase</keyword>
<dbReference type="PANTHER" id="PTHR43792:SF16">
    <property type="entry name" value="N-ACETYLTRANSFERASE DOMAIN-CONTAINING PROTEIN"/>
    <property type="match status" value="1"/>
</dbReference>
<accession>A0A1M6NL48</accession>
<feature type="domain" description="N-acetyltransferase" evidence="1">
    <location>
        <begin position="4"/>
        <end position="155"/>
    </location>
</feature>
<reference evidence="3" key="1">
    <citation type="submission" date="2016-11" db="EMBL/GenBank/DDBJ databases">
        <authorList>
            <person name="Varghese N."/>
            <person name="Submissions S."/>
        </authorList>
    </citation>
    <scope>NUCLEOTIDE SEQUENCE [LARGE SCALE GENOMIC DNA]</scope>
    <source>
        <strain evidence="3">DSM 10349</strain>
    </source>
</reference>
<name>A0A1M6NL48_9FIRM</name>
<evidence type="ECO:0000313" key="2">
    <source>
        <dbReference type="EMBL" id="SHJ96284.1"/>
    </source>
</evidence>
<dbReference type="SUPFAM" id="SSF55729">
    <property type="entry name" value="Acyl-CoA N-acyltransferases (Nat)"/>
    <property type="match status" value="1"/>
</dbReference>
<keyword evidence="3" id="KW-1185">Reference proteome</keyword>
<organism evidence="2 3">
    <name type="scientific">Desulforamulus aeronauticus DSM 10349</name>
    <dbReference type="NCBI Taxonomy" id="1121421"/>
    <lineage>
        <taxon>Bacteria</taxon>
        <taxon>Bacillati</taxon>
        <taxon>Bacillota</taxon>
        <taxon>Clostridia</taxon>
        <taxon>Eubacteriales</taxon>
        <taxon>Peptococcaceae</taxon>
        <taxon>Desulforamulus</taxon>
    </lineage>
</organism>
<dbReference type="Pfam" id="PF13302">
    <property type="entry name" value="Acetyltransf_3"/>
    <property type="match status" value="1"/>
</dbReference>
<dbReference type="Gene3D" id="3.40.630.30">
    <property type="match status" value="1"/>
</dbReference>
<gene>
    <name evidence="2" type="ORF">SAMN02745123_00189</name>
</gene>
<evidence type="ECO:0000259" key="1">
    <source>
        <dbReference type="PROSITE" id="PS51186"/>
    </source>
</evidence>
<dbReference type="InterPro" id="IPR000182">
    <property type="entry name" value="GNAT_dom"/>
</dbReference>
<dbReference type="GO" id="GO:0016747">
    <property type="term" value="F:acyltransferase activity, transferring groups other than amino-acyl groups"/>
    <property type="evidence" value="ECO:0007669"/>
    <property type="project" value="InterPro"/>
</dbReference>
<dbReference type="InterPro" id="IPR051531">
    <property type="entry name" value="N-acetyltransferase"/>
</dbReference>